<reference evidence="10" key="2">
    <citation type="journal article" date="2017" name="Sci. Adv.">
        <title>A tail of two voltages: Proteomic comparison of the three electric organs of the electric eel.</title>
        <authorList>
            <person name="Traeger L.L."/>
            <person name="Sabat G."/>
            <person name="Barrett-Wilt G.A."/>
            <person name="Wells G.B."/>
            <person name="Sussman M.R."/>
        </authorList>
    </citation>
    <scope>NUCLEOTIDE SEQUENCE [LARGE SCALE GENOMIC DNA]</scope>
</reference>
<reference evidence="9" key="4">
    <citation type="submission" date="2025-08" db="UniProtKB">
        <authorList>
            <consortium name="Ensembl"/>
        </authorList>
    </citation>
    <scope>IDENTIFICATION</scope>
</reference>
<dbReference type="InterPro" id="IPR000615">
    <property type="entry name" value="Bestrophin"/>
</dbReference>
<evidence type="ECO:0000313" key="9">
    <source>
        <dbReference type="Ensembl" id="ENSEEEP00000043190.2"/>
    </source>
</evidence>
<sequence>MTVTYSSKVANATFFGFHRLLLRWKGSIYKLLYREFVVFALLYSMLSLVYRWALADPQKRLFEKLSLYCDKYAEQIPVTFVLGFYVTLVVNHWWNKFMNMPWPDRLMVLISSRVHGQDEQGRLLRRTLMRYVNLISLLVFRSISTAVCKRFPTIDHVVEAGFMTPEERKVFENLNSPHFKSWIPAVWFTNLASKAREEGRIQDNVDLQAIVSELNRYRTGCTTLFLYDWVGIPLVYTQVVTLAVYTFFSACIIGRQFLDPTQEYPGHEVDLYVPIFTLLQFFFYSGWLKVAEQLINPFGEDDDDFESNWCIDRNLQVSMMAVDDMHMNLPPMTKDIYWNEPDVRPPYTLAAADYCIPSFLAYKSRWTCTHGRLSNATTAPSPASSPSSRTNTPTTGRKWVWQPMPTPRPLLSTLPTQTRTRLLMPASRWRWFVKPTSTSSAPAQLRSRMLRTSSTVERRRPVQIASQERTPGSCVAGRRPTG</sequence>
<feature type="compositionally biased region" description="Low complexity" evidence="8">
    <location>
        <begin position="374"/>
        <end position="395"/>
    </location>
</feature>
<keyword evidence="7" id="KW-0869">Chloride channel</keyword>
<comment type="function">
    <text evidence="7">Forms chloride channels.</text>
</comment>
<dbReference type="GO" id="GO:0005254">
    <property type="term" value="F:chloride channel activity"/>
    <property type="evidence" value="ECO:0007669"/>
    <property type="project" value="UniProtKB-KW"/>
</dbReference>
<keyword evidence="2 7" id="KW-0812">Transmembrane</keyword>
<evidence type="ECO:0000256" key="7">
    <source>
        <dbReference type="RuleBase" id="RU363126"/>
    </source>
</evidence>
<evidence type="ECO:0000313" key="10">
    <source>
        <dbReference type="Proteomes" id="UP000314983"/>
    </source>
</evidence>
<comment type="catalytic activity">
    <reaction evidence="5">
        <text>chloride(in) = chloride(out)</text>
        <dbReference type="Rhea" id="RHEA:29823"/>
        <dbReference type="ChEBI" id="CHEBI:17996"/>
    </reaction>
</comment>
<keyword evidence="7" id="KW-0868">Chloride</keyword>
<accession>A0A4W4GWK1</accession>
<feature type="transmembrane region" description="Helical" evidence="7">
    <location>
        <begin position="75"/>
        <end position="94"/>
    </location>
</feature>
<dbReference type="PANTHER" id="PTHR10736">
    <property type="entry name" value="BESTROPHIN"/>
    <property type="match status" value="1"/>
</dbReference>
<keyword evidence="7" id="KW-0813">Transport</keyword>
<reference evidence="9" key="3">
    <citation type="submission" date="2020-05" db="EMBL/GenBank/DDBJ databases">
        <title>Electrophorus electricus (electric eel) genome, fEleEle1, primary haplotype.</title>
        <authorList>
            <person name="Myers G."/>
            <person name="Meyer A."/>
            <person name="Fedrigo O."/>
            <person name="Formenti G."/>
            <person name="Rhie A."/>
            <person name="Tracey A."/>
            <person name="Sims Y."/>
            <person name="Jarvis E.D."/>
        </authorList>
    </citation>
    <scope>NUCLEOTIDE SEQUENCE [LARGE SCALE GENOMIC DNA]</scope>
</reference>
<dbReference type="Ensembl" id="ENSEEET00000043684.2">
    <property type="protein sequence ID" value="ENSEEEP00000043190.2"/>
    <property type="gene ID" value="ENSEEEG00000020390.2"/>
</dbReference>
<keyword evidence="4 7" id="KW-0472">Membrane</keyword>
<evidence type="ECO:0000256" key="4">
    <source>
        <dbReference type="ARBA" id="ARBA00023136"/>
    </source>
</evidence>
<gene>
    <name evidence="9" type="primary">BEST3</name>
</gene>
<organism evidence="9 10">
    <name type="scientific">Electrophorus electricus</name>
    <name type="common">Electric eel</name>
    <name type="synonym">Gymnotus electricus</name>
    <dbReference type="NCBI Taxonomy" id="8005"/>
    <lineage>
        <taxon>Eukaryota</taxon>
        <taxon>Metazoa</taxon>
        <taxon>Chordata</taxon>
        <taxon>Craniata</taxon>
        <taxon>Vertebrata</taxon>
        <taxon>Euteleostomi</taxon>
        <taxon>Actinopterygii</taxon>
        <taxon>Neopterygii</taxon>
        <taxon>Teleostei</taxon>
        <taxon>Ostariophysi</taxon>
        <taxon>Gymnotiformes</taxon>
        <taxon>Gymnotoidei</taxon>
        <taxon>Gymnotidae</taxon>
        <taxon>Electrophorus</taxon>
    </lineage>
</organism>
<feature type="transmembrane region" description="Helical" evidence="7">
    <location>
        <begin position="31"/>
        <end position="54"/>
    </location>
</feature>
<feature type="transmembrane region" description="Helical" evidence="7">
    <location>
        <begin position="235"/>
        <end position="257"/>
    </location>
</feature>
<reference evidence="10" key="1">
    <citation type="journal article" date="2014" name="Science">
        <title>Nonhuman genetics. Genomic basis for the convergent evolution of electric organs.</title>
        <authorList>
            <person name="Gallant J.R."/>
            <person name="Traeger L.L."/>
            <person name="Volkening J.D."/>
            <person name="Moffett H."/>
            <person name="Chen P.H."/>
            <person name="Novina C.D."/>
            <person name="Phillips G.N.Jr."/>
            <person name="Anand R."/>
            <person name="Wells G.B."/>
            <person name="Pinch M."/>
            <person name="Guth R."/>
            <person name="Unguez G.A."/>
            <person name="Albert J.S."/>
            <person name="Zakon H.H."/>
            <person name="Samanta M.P."/>
            <person name="Sussman M.R."/>
        </authorList>
    </citation>
    <scope>NUCLEOTIDE SEQUENCE [LARGE SCALE GENOMIC DNA]</scope>
</reference>
<dbReference type="InterPro" id="IPR021134">
    <property type="entry name" value="Bestrophin-like"/>
</dbReference>
<dbReference type="GeneTree" id="ENSGT00940000157777"/>
<reference evidence="9" key="5">
    <citation type="submission" date="2025-09" db="UniProtKB">
        <authorList>
            <consortium name="Ensembl"/>
        </authorList>
    </citation>
    <scope>IDENTIFICATION</scope>
</reference>
<dbReference type="Pfam" id="PF01062">
    <property type="entry name" value="Bestrophin"/>
    <property type="match status" value="1"/>
</dbReference>
<comment type="similarity">
    <text evidence="6 7">Belongs to the anion channel-forming bestrophin (TC 1.A.46) family. Calcium-sensitive chloride channel subfamily.</text>
</comment>
<keyword evidence="3 7" id="KW-1133">Transmembrane helix</keyword>
<dbReference type="Proteomes" id="UP000314983">
    <property type="component" value="Chromosome 7"/>
</dbReference>
<dbReference type="AlphaFoldDB" id="A0A4W4GWK1"/>
<evidence type="ECO:0000256" key="2">
    <source>
        <dbReference type="ARBA" id="ARBA00022692"/>
    </source>
</evidence>
<evidence type="ECO:0000256" key="5">
    <source>
        <dbReference type="ARBA" id="ARBA00024167"/>
    </source>
</evidence>
<evidence type="ECO:0000256" key="6">
    <source>
        <dbReference type="ARBA" id="ARBA00034769"/>
    </source>
</evidence>
<dbReference type="GO" id="GO:0005886">
    <property type="term" value="C:plasma membrane"/>
    <property type="evidence" value="ECO:0007669"/>
    <property type="project" value="UniProtKB-SubCell"/>
</dbReference>
<feature type="region of interest" description="Disordered" evidence="8">
    <location>
        <begin position="374"/>
        <end position="413"/>
    </location>
</feature>
<evidence type="ECO:0000256" key="3">
    <source>
        <dbReference type="ARBA" id="ARBA00022989"/>
    </source>
</evidence>
<proteinExistence type="inferred from homology"/>
<name>A0A4W4GWK1_ELEEL</name>
<comment type="subcellular location">
    <subcellularLocation>
        <location evidence="7">Cell membrane</location>
        <topology evidence="7">Multi-pass membrane protein</topology>
    </subcellularLocation>
    <subcellularLocation>
        <location evidence="1">Membrane</location>
    </subcellularLocation>
</comment>
<keyword evidence="10" id="KW-1185">Reference proteome</keyword>
<evidence type="ECO:0000256" key="8">
    <source>
        <dbReference type="SAM" id="MobiDB-lite"/>
    </source>
</evidence>
<dbReference type="GO" id="GO:0034707">
    <property type="term" value="C:chloride channel complex"/>
    <property type="evidence" value="ECO:0007669"/>
    <property type="project" value="UniProtKB-KW"/>
</dbReference>
<keyword evidence="7" id="KW-0406">Ion transport</keyword>
<feature type="region of interest" description="Disordered" evidence="8">
    <location>
        <begin position="451"/>
        <end position="482"/>
    </location>
</feature>
<dbReference type="PANTHER" id="PTHR10736:SF2">
    <property type="entry name" value="BESTROPHIN-3"/>
    <property type="match status" value="1"/>
</dbReference>
<keyword evidence="7" id="KW-0407">Ion channel</keyword>
<protein>
    <recommendedName>
        <fullName evidence="7">Bestrophin homolog</fullName>
    </recommendedName>
</protein>
<evidence type="ECO:0000256" key="1">
    <source>
        <dbReference type="ARBA" id="ARBA00004370"/>
    </source>
</evidence>
<keyword evidence="7" id="KW-1003">Cell membrane</keyword>